<dbReference type="OrthoDB" id="8912324at2"/>
<dbReference type="Proteomes" id="UP000000686">
    <property type="component" value="Chromosome"/>
</dbReference>
<dbReference type="KEGG" id="pfv:Psefu_3276"/>
<proteinExistence type="predicted"/>
<gene>
    <name evidence="1" type="ordered locus">Psefu_3276</name>
</gene>
<dbReference type="InterPro" id="IPR032720">
    <property type="entry name" value="Cys_rich_CWC"/>
</dbReference>
<name>F6AAW9_PSEF1</name>
<keyword evidence="2" id="KW-1185">Reference proteome</keyword>
<dbReference type="Pfam" id="PF14375">
    <property type="entry name" value="Cys_rich_CWC"/>
    <property type="match status" value="1"/>
</dbReference>
<evidence type="ECO:0008006" key="3">
    <source>
        <dbReference type="Google" id="ProtNLM"/>
    </source>
</evidence>
<dbReference type="HOGENOM" id="CLU_141656_1_1_6"/>
<sequence>MNTERCPLCGKANGCVIAAGQSDVPCWCFEAQIDPAALERLTPEQRNQACLCPACAGAVRIAASREQDGEPD</sequence>
<dbReference type="eggNOG" id="ENOG5033A7N">
    <property type="taxonomic scope" value="Bacteria"/>
</dbReference>
<organism evidence="1 2">
    <name type="scientific">Pseudomonas fulva (strain 12-X)</name>
    <dbReference type="NCBI Taxonomy" id="743720"/>
    <lineage>
        <taxon>Bacteria</taxon>
        <taxon>Pseudomonadati</taxon>
        <taxon>Pseudomonadota</taxon>
        <taxon>Gammaproteobacteria</taxon>
        <taxon>Pseudomonadales</taxon>
        <taxon>Pseudomonadaceae</taxon>
        <taxon>Pseudomonas</taxon>
    </lineage>
</organism>
<dbReference type="RefSeq" id="WP_013792365.1">
    <property type="nucleotide sequence ID" value="NC_015556.1"/>
</dbReference>
<protein>
    <recommendedName>
        <fullName evidence="3">Cysteine-rich CWC family protein</fullName>
    </recommendedName>
</protein>
<dbReference type="STRING" id="743720.Psefu_3276"/>
<dbReference type="EMBL" id="CP002727">
    <property type="protein sequence ID" value="AEF23238.1"/>
    <property type="molecule type" value="Genomic_DNA"/>
</dbReference>
<reference evidence="1 2" key="1">
    <citation type="submission" date="2011-04" db="EMBL/GenBank/DDBJ databases">
        <title>Complete sequence of Pseudomonas fulva 12-X.</title>
        <authorList>
            <consortium name="US DOE Joint Genome Institute"/>
            <person name="Lucas S."/>
            <person name="Han J."/>
            <person name="Lapidus A."/>
            <person name="Cheng J.-F."/>
            <person name="Goodwin L."/>
            <person name="Pitluck S."/>
            <person name="Peters L."/>
            <person name="Mikhailova N."/>
            <person name="Pagani I."/>
            <person name="Davenport K."/>
            <person name="Han C."/>
            <person name="Tapia R."/>
            <person name="Land M."/>
            <person name="Hauser L."/>
            <person name="Kyrpides N."/>
            <person name="Ivanova N."/>
            <person name="Pagani I."/>
            <person name="Lcollab F.I."/>
            <person name="Woyke T."/>
        </authorList>
    </citation>
    <scope>NUCLEOTIDE SEQUENCE [LARGE SCALE GENOMIC DNA]</scope>
    <source>
        <strain evidence="2">12-X</strain>
    </source>
</reference>
<accession>F6AAW9</accession>
<evidence type="ECO:0000313" key="1">
    <source>
        <dbReference type="EMBL" id="AEF23238.1"/>
    </source>
</evidence>
<evidence type="ECO:0000313" key="2">
    <source>
        <dbReference type="Proteomes" id="UP000000686"/>
    </source>
</evidence>
<dbReference type="AlphaFoldDB" id="F6AAW9"/>